<evidence type="ECO:0008006" key="7">
    <source>
        <dbReference type="Google" id="ProtNLM"/>
    </source>
</evidence>
<reference evidence="4 6" key="2">
    <citation type="submission" date="2019-07" db="EMBL/GenBank/DDBJ databases">
        <title>Whole genome shotgun sequence of Acetobacter cibinongensis NBRC 16605.</title>
        <authorList>
            <person name="Hosoyama A."/>
            <person name="Uohara A."/>
            <person name="Ohji S."/>
            <person name="Ichikawa N."/>
        </authorList>
    </citation>
    <scope>NUCLEOTIDE SEQUENCE [LARGE SCALE GENOMIC DNA]</scope>
    <source>
        <strain evidence="4 6">NBRC 16605</strain>
    </source>
</reference>
<feature type="region of interest" description="Disordered" evidence="1">
    <location>
        <begin position="26"/>
        <end position="61"/>
    </location>
</feature>
<evidence type="ECO:0000256" key="2">
    <source>
        <dbReference type="SAM" id="SignalP"/>
    </source>
</evidence>
<keyword evidence="6" id="KW-1185">Reference proteome</keyword>
<dbReference type="Proteomes" id="UP000032671">
    <property type="component" value="Unassembled WGS sequence"/>
</dbReference>
<feature type="compositionally biased region" description="Polar residues" evidence="1">
    <location>
        <begin position="43"/>
        <end position="54"/>
    </location>
</feature>
<evidence type="ECO:0000313" key="4">
    <source>
        <dbReference type="EMBL" id="GEL58546.1"/>
    </source>
</evidence>
<evidence type="ECO:0000313" key="6">
    <source>
        <dbReference type="Proteomes" id="UP000321891"/>
    </source>
</evidence>
<dbReference type="Proteomes" id="UP000321891">
    <property type="component" value="Unassembled WGS sequence"/>
</dbReference>
<organism evidence="3 5">
    <name type="scientific">Acetobacter cibinongensis</name>
    <dbReference type="NCBI Taxonomy" id="146475"/>
    <lineage>
        <taxon>Bacteria</taxon>
        <taxon>Pseudomonadati</taxon>
        <taxon>Pseudomonadota</taxon>
        <taxon>Alphaproteobacteria</taxon>
        <taxon>Acetobacterales</taxon>
        <taxon>Acetobacteraceae</taxon>
        <taxon>Acetobacter</taxon>
    </lineage>
</organism>
<evidence type="ECO:0000256" key="1">
    <source>
        <dbReference type="SAM" id="MobiDB-lite"/>
    </source>
</evidence>
<feature type="signal peptide" evidence="2">
    <location>
        <begin position="1"/>
        <end position="27"/>
    </location>
</feature>
<dbReference type="EMBL" id="BAMV01000017">
    <property type="protein sequence ID" value="GAN60957.1"/>
    <property type="molecule type" value="Genomic_DNA"/>
</dbReference>
<dbReference type="EMBL" id="BJVU01000003">
    <property type="protein sequence ID" value="GEL58546.1"/>
    <property type="molecule type" value="Genomic_DNA"/>
</dbReference>
<sequence>MSVRFMSRAAGCAVVALLAGCAAQPQAPQKTSAPGFAPGMISDTPSANESQLKNDPSAPLNTPLCGTAAREAQSMGVQNYPQPLAVGNSCTQNACFNTQTGTYIAADGSARVCR</sequence>
<reference evidence="3 5" key="1">
    <citation type="submission" date="2012-11" db="EMBL/GenBank/DDBJ databases">
        <title>Whole genome sequence of Acetobacter cibinongensis 4H-1.</title>
        <authorList>
            <person name="Azuma Y."/>
            <person name="Higashiura N."/>
            <person name="Hirakawa H."/>
            <person name="Matsushita K."/>
        </authorList>
    </citation>
    <scope>NUCLEOTIDE SEQUENCE [LARGE SCALE GENOMIC DNA]</scope>
    <source>
        <strain evidence="3 5">4H-1</strain>
    </source>
</reference>
<accession>A0A6N3SQ94</accession>
<dbReference type="RefSeq" id="WP_048838994.1">
    <property type="nucleotide sequence ID" value="NZ_BAMV01000017.1"/>
</dbReference>
<evidence type="ECO:0000313" key="5">
    <source>
        <dbReference type="Proteomes" id="UP000032671"/>
    </source>
</evidence>
<feature type="chain" id="PRO_5030005771" description="Lectin-like protein BA14k" evidence="2">
    <location>
        <begin position="28"/>
        <end position="114"/>
    </location>
</feature>
<evidence type="ECO:0000313" key="3">
    <source>
        <dbReference type="EMBL" id="GAN60957.1"/>
    </source>
</evidence>
<gene>
    <name evidence="3" type="ORF">Abci_017_141</name>
    <name evidence="4" type="ORF">ACI01nite_11480</name>
</gene>
<keyword evidence="2" id="KW-0732">Signal</keyword>
<comment type="caution">
    <text evidence="3">The sequence shown here is derived from an EMBL/GenBank/DDBJ whole genome shotgun (WGS) entry which is preliminary data.</text>
</comment>
<name>A0A0D6N4M4_9PROT</name>
<protein>
    <recommendedName>
        <fullName evidence="7">Lectin-like protein BA14k</fullName>
    </recommendedName>
</protein>
<proteinExistence type="predicted"/>
<dbReference type="PROSITE" id="PS51257">
    <property type="entry name" value="PROKAR_LIPOPROTEIN"/>
    <property type="match status" value="1"/>
</dbReference>
<accession>A0A0D6N4M4</accession>
<dbReference type="STRING" id="1231339.Abci_017_141"/>
<dbReference type="AlphaFoldDB" id="A0A0D6N4M4"/>